<dbReference type="EMBL" id="CP004387">
    <property type="protein sequence ID" value="AJD47778.1"/>
    <property type="molecule type" value="Genomic_DNA"/>
</dbReference>
<feature type="transmembrane region" description="Helical" evidence="1">
    <location>
        <begin position="123"/>
        <end position="144"/>
    </location>
</feature>
<feature type="transmembrane region" description="Helical" evidence="1">
    <location>
        <begin position="61"/>
        <end position="79"/>
    </location>
</feature>
<reference evidence="3 4" key="1">
    <citation type="journal article" date="2012" name="J. Bacteriol.">
        <title>Genome sequence of an alkane-degrading bacterium, Alcanivorax pacificus type strain W11-5, isolated from deep sea sediment.</title>
        <authorList>
            <person name="Lai Q."/>
            <person name="Shao Z."/>
        </authorList>
    </citation>
    <scope>NUCLEOTIDE SEQUENCE [LARGE SCALE GENOMIC DNA]</scope>
    <source>
        <strain evidence="3 4">W11-5</strain>
    </source>
</reference>
<gene>
    <name evidence="3" type="ORF">S7S_06810</name>
</gene>
<feature type="transmembrane region" description="Helical" evidence="1">
    <location>
        <begin position="86"/>
        <end position="108"/>
    </location>
</feature>
<evidence type="ECO:0000256" key="1">
    <source>
        <dbReference type="SAM" id="Phobius"/>
    </source>
</evidence>
<dbReference type="AlphaFoldDB" id="A0A0B4XML7"/>
<organism evidence="3 4">
    <name type="scientific">Isoalcanivorax pacificus W11-5</name>
    <dbReference type="NCBI Taxonomy" id="391936"/>
    <lineage>
        <taxon>Bacteria</taxon>
        <taxon>Pseudomonadati</taxon>
        <taxon>Pseudomonadota</taxon>
        <taxon>Gammaproteobacteria</taxon>
        <taxon>Oceanospirillales</taxon>
        <taxon>Alcanivoracaceae</taxon>
        <taxon>Isoalcanivorax</taxon>
    </lineage>
</organism>
<sequence length="200" mass="21651">MSERNDRLRWQVVTGLLKHFHLERWSERFNPRLVLAGFNFINAGVSIALIAFIALISQEAFIFPSLGATAFLLFYLPLAEASSPRNVLCGHLVGALVGWLSLATFGLLDEPSAMLNGVELPRVAAAGLALGTTCFLMVLLRVVHPPAAATSLMVALGTMTSLHQIEVLLAGVVLLLIQAMVINRLAGIPYPVWSKHTPDT</sequence>
<dbReference type="Pfam" id="PF04982">
    <property type="entry name" value="TM_HPP"/>
    <property type="match status" value="1"/>
</dbReference>
<feature type="domain" description="HPP transmembrane region" evidence="2">
    <location>
        <begin position="35"/>
        <end position="191"/>
    </location>
</feature>
<dbReference type="OrthoDB" id="9811720at2"/>
<dbReference type="STRING" id="391936.S7S_06810"/>
<dbReference type="PANTHER" id="PTHR33741:SF5">
    <property type="entry name" value="TRANSMEMBRANE PROTEIN DDB_G0269096-RELATED"/>
    <property type="match status" value="1"/>
</dbReference>
<dbReference type="KEGG" id="apac:S7S_06810"/>
<evidence type="ECO:0000313" key="4">
    <source>
        <dbReference type="Proteomes" id="UP000006764"/>
    </source>
</evidence>
<dbReference type="Proteomes" id="UP000006764">
    <property type="component" value="Chromosome"/>
</dbReference>
<keyword evidence="1" id="KW-1133">Transmembrane helix</keyword>
<dbReference type="PANTHER" id="PTHR33741">
    <property type="entry name" value="TRANSMEMBRANE PROTEIN DDB_G0269096-RELATED"/>
    <property type="match status" value="1"/>
</dbReference>
<dbReference type="InterPro" id="IPR007065">
    <property type="entry name" value="HPP"/>
</dbReference>
<feature type="transmembrane region" description="Helical" evidence="1">
    <location>
        <begin position="165"/>
        <end position="186"/>
    </location>
</feature>
<dbReference type="RefSeq" id="WP_008738835.1">
    <property type="nucleotide sequence ID" value="NZ_CP004387.1"/>
</dbReference>
<keyword evidence="4" id="KW-1185">Reference proteome</keyword>
<feature type="transmembrane region" description="Helical" evidence="1">
    <location>
        <begin position="33"/>
        <end position="55"/>
    </location>
</feature>
<dbReference type="HOGENOM" id="CLU_102559_0_0_6"/>
<protein>
    <recommendedName>
        <fullName evidence="2">HPP transmembrane region domain-containing protein</fullName>
    </recommendedName>
</protein>
<keyword evidence="1" id="KW-0472">Membrane</keyword>
<keyword evidence="1" id="KW-0812">Transmembrane</keyword>
<evidence type="ECO:0000259" key="2">
    <source>
        <dbReference type="Pfam" id="PF04982"/>
    </source>
</evidence>
<dbReference type="InterPro" id="IPR058581">
    <property type="entry name" value="TM_HPP"/>
</dbReference>
<proteinExistence type="predicted"/>
<accession>A0A0B4XML7</accession>
<evidence type="ECO:0000313" key="3">
    <source>
        <dbReference type="EMBL" id="AJD47778.1"/>
    </source>
</evidence>
<name>A0A0B4XML7_9GAMM</name>